<dbReference type="InterPro" id="IPR019595">
    <property type="entry name" value="DUF2470"/>
</dbReference>
<feature type="compositionally biased region" description="Basic and acidic residues" evidence="1">
    <location>
        <begin position="79"/>
        <end position="90"/>
    </location>
</feature>
<keyword evidence="5" id="KW-1185">Reference proteome</keyword>
<dbReference type="Pfam" id="PF10615">
    <property type="entry name" value="DUF2470"/>
    <property type="match status" value="1"/>
</dbReference>
<organism evidence="4 5">
    <name type="scientific">Cavenderia fasciculata</name>
    <name type="common">Slime mold</name>
    <name type="synonym">Dictyostelium fasciculatum</name>
    <dbReference type="NCBI Taxonomy" id="261658"/>
    <lineage>
        <taxon>Eukaryota</taxon>
        <taxon>Amoebozoa</taxon>
        <taxon>Evosea</taxon>
        <taxon>Eumycetozoa</taxon>
        <taxon>Dictyostelia</taxon>
        <taxon>Acytosteliales</taxon>
        <taxon>Cavenderiaceae</taxon>
        <taxon>Cavenderia</taxon>
    </lineage>
</organism>
<evidence type="ECO:0000313" key="4">
    <source>
        <dbReference type="EMBL" id="EGG22340.1"/>
    </source>
</evidence>
<dbReference type="KEGG" id="dfa:DFA_04458"/>
<dbReference type="Gene3D" id="2.30.110.10">
    <property type="entry name" value="Electron Transport, Fmn-binding Protein, Chain A"/>
    <property type="match status" value="1"/>
</dbReference>
<feature type="region of interest" description="Disordered" evidence="1">
    <location>
        <begin position="57"/>
        <end position="90"/>
    </location>
</feature>
<dbReference type="OrthoDB" id="2138282at2759"/>
<gene>
    <name evidence="4" type="ORF">DFA_04458</name>
</gene>
<evidence type="ECO:0000313" key="5">
    <source>
        <dbReference type="Proteomes" id="UP000007797"/>
    </source>
</evidence>
<dbReference type="OMA" id="DSFGLNC"/>
<evidence type="ECO:0000259" key="2">
    <source>
        <dbReference type="Pfam" id="PF10615"/>
    </source>
</evidence>
<dbReference type="SUPFAM" id="SSF50475">
    <property type="entry name" value="FMN-binding split barrel"/>
    <property type="match status" value="1"/>
</dbReference>
<dbReference type="EMBL" id="GL883009">
    <property type="protein sequence ID" value="EGG22340.1"/>
    <property type="molecule type" value="Genomic_DNA"/>
</dbReference>
<name>F4PPM7_CACFS</name>
<dbReference type="InterPro" id="IPR055343">
    <property type="entry name" value="CREG_beta-barrel"/>
</dbReference>
<evidence type="ECO:0008006" key="6">
    <source>
        <dbReference type="Google" id="ProtNLM"/>
    </source>
</evidence>
<dbReference type="InterPro" id="IPR012349">
    <property type="entry name" value="Split_barrel_FMN-bd"/>
</dbReference>
<evidence type="ECO:0000259" key="3">
    <source>
        <dbReference type="Pfam" id="PF13883"/>
    </source>
</evidence>
<dbReference type="InterPro" id="IPR037119">
    <property type="entry name" value="Haem_oxidase_HugZ-like_sf"/>
</dbReference>
<dbReference type="Gene3D" id="3.20.180.10">
    <property type="entry name" value="PNP-oxidase-like"/>
    <property type="match status" value="1"/>
</dbReference>
<dbReference type="PANTHER" id="PTHR13343:SF17">
    <property type="entry name" value="CELLULAR REPRESSOR OF E1A-STIMULATED GENES, ISOFORM A"/>
    <property type="match status" value="1"/>
</dbReference>
<dbReference type="Pfam" id="PF13883">
    <property type="entry name" value="CREG_beta-barrel"/>
    <property type="match status" value="1"/>
</dbReference>
<dbReference type="RefSeq" id="XP_004360191.1">
    <property type="nucleotide sequence ID" value="XM_004360134.1"/>
</dbReference>
<dbReference type="Proteomes" id="UP000007797">
    <property type="component" value="Unassembled WGS sequence"/>
</dbReference>
<dbReference type="GeneID" id="14874348"/>
<accession>F4PPM7</accession>
<feature type="domain" description="DUF2470" evidence="2">
    <location>
        <begin position="293"/>
        <end position="366"/>
    </location>
</feature>
<evidence type="ECO:0000256" key="1">
    <source>
        <dbReference type="SAM" id="MobiDB-lite"/>
    </source>
</evidence>
<dbReference type="PANTHER" id="PTHR13343">
    <property type="entry name" value="CREG1 PROTEIN"/>
    <property type="match status" value="1"/>
</dbReference>
<dbReference type="GO" id="GO:0005737">
    <property type="term" value="C:cytoplasm"/>
    <property type="evidence" value="ECO:0007669"/>
    <property type="project" value="UniProtKB-ARBA"/>
</dbReference>
<feature type="domain" description="CREG-like beta-barrel" evidence="3">
    <location>
        <begin position="120"/>
        <end position="265"/>
    </location>
</feature>
<sequence length="379" mass="42330">MNRIFQSIIQNTNRHNVLLQRTTNNHIVKTTTTTAGCYSTFYKQSSWSSTSKYYSTSSSSSSSSSKNNNNTTTATTTKVKPEIPKGTGDKYLDMYGGEIPKYEGDTGKKEGPSVSPLSKVEFCKSLLMMRKSGTMSSVNMLAKMESENSSPVYGSIVPYAVLGDGSDKGDVVVVVSLKKDDPHVGHFKHFGKVSLVVYPLTPRNRPPAQYGLSRVNFSGRVKRLVDDSDECKLAKQKYLERHPGGKSMLNSSTHDIYTITMSDLYHYERQGTSRIDLEKFKQATPDAVCVESREIIETINDKHIDAISVICEQYGDVPIDESFVYFVDSAGFNTIAKRKGIDEWFDIRVPFDRPFESPAEAKTGLLETINDIKDKHLIK</sequence>
<protein>
    <recommendedName>
        <fullName evidence="6">DUF2470 domain-containing protein</fullName>
    </recommendedName>
</protein>
<reference evidence="5" key="1">
    <citation type="journal article" date="2011" name="Genome Res.">
        <title>Phylogeny-wide analysis of social amoeba genomes highlights ancient origins for complex intercellular communication.</title>
        <authorList>
            <person name="Heidel A.J."/>
            <person name="Lawal H.M."/>
            <person name="Felder M."/>
            <person name="Schilde C."/>
            <person name="Helps N.R."/>
            <person name="Tunggal B."/>
            <person name="Rivero F."/>
            <person name="John U."/>
            <person name="Schleicher M."/>
            <person name="Eichinger L."/>
            <person name="Platzer M."/>
            <person name="Noegel A.A."/>
            <person name="Schaap P."/>
            <person name="Gloeckner G."/>
        </authorList>
    </citation>
    <scope>NUCLEOTIDE SEQUENCE [LARGE SCALE GENOMIC DNA]</scope>
    <source>
        <strain evidence="5">SH3</strain>
    </source>
</reference>
<proteinExistence type="predicted"/>
<dbReference type="AlphaFoldDB" id="F4PPM7"/>
<feature type="compositionally biased region" description="Low complexity" evidence="1">
    <location>
        <begin position="57"/>
        <end position="78"/>
    </location>
</feature>